<feature type="compositionally biased region" description="Polar residues" evidence="1">
    <location>
        <begin position="29"/>
        <end position="39"/>
    </location>
</feature>
<name>A0AAV9G5M7_9PEZI</name>
<comment type="caution">
    <text evidence="2">The sequence shown here is derived from an EMBL/GenBank/DDBJ whole genome shotgun (WGS) entry which is preliminary data.</text>
</comment>
<keyword evidence="3" id="KW-1185">Reference proteome</keyword>
<reference evidence="2" key="1">
    <citation type="journal article" date="2023" name="Mol. Phylogenet. Evol.">
        <title>Genome-scale phylogeny and comparative genomics of the fungal order Sordariales.</title>
        <authorList>
            <person name="Hensen N."/>
            <person name="Bonometti L."/>
            <person name="Westerberg I."/>
            <person name="Brannstrom I.O."/>
            <person name="Guillou S."/>
            <person name="Cros-Aarteil S."/>
            <person name="Calhoun S."/>
            <person name="Haridas S."/>
            <person name="Kuo A."/>
            <person name="Mondo S."/>
            <person name="Pangilinan J."/>
            <person name="Riley R."/>
            <person name="LaButti K."/>
            <person name="Andreopoulos B."/>
            <person name="Lipzen A."/>
            <person name="Chen C."/>
            <person name="Yan M."/>
            <person name="Daum C."/>
            <person name="Ng V."/>
            <person name="Clum A."/>
            <person name="Steindorff A."/>
            <person name="Ohm R.A."/>
            <person name="Martin F."/>
            <person name="Silar P."/>
            <person name="Natvig D.O."/>
            <person name="Lalanne C."/>
            <person name="Gautier V."/>
            <person name="Ament-Velasquez S.L."/>
            <person name="Kruys A."/>
            <person name="Hutchinson M.I."/>
            <person name="Powell A.J."/>
            <person name="Barry K."/>
            <person name="Miller A.N."/>
            <person name="Grigoriev I.V."/>
            <person name="Debuchy R."/>
            <person name="Gladieux P."/>
            <person name="Hiltunen Thoren M."/>
            <person name="Johannesson H."/>
        </authorList>
    </citation>
    <scope>NUCLEOTIDE SEQUENCE</scope>
    <source>
        <strain evidence="2">PSN243</strain>
    </source>
</reference>
<evidence type="ECO:0000313" key="3">
    <source>
        <dbReference type="Proteomes" id="UP001321760"/>
    </source>
</evidence>
<proteinExistence type="predicted"/>
<reference evidence="2" key="2">
    <citation type="submission" date="2023-05" db="EMBL/GenBank/DDBJ databases">
        <authorList>
            <consortium name="Lawrence Berkeley National Laboratory"/>
            <person name="Steindorff A."/>
            <person name="Hensen N."/>
            <person name="Bonometti L."/>
            <person name="Westerberg I."/>
            <person name="Brannstrom I.O."/>
            <person name="Guillou S."/>
            <person name="Cros-Aarteil S."/>
            <person name="Calhoun S."/>
            <person name="Haridas S."/>
            <person name="Kuo A."/>
            <person name="Mondo S."/>
            <person name="Pangilinan J."/>
            <person name="Riley R."/>
            <person name="Labutti K."/>
            <person name="Andreopoulos B."/>
            <person name="Lipzen A."/>
            <person name="Chen C."/>
            <person name="Yanf M."/>
            <person name="Daum C."/>
            <person name="Ng V."/>
            <person name="Clum A."/>
            <person name="Ohm R."/>
            <person name="Martin F."/>
            <person name="Silar P."/>
            <person name="Natvig D."/>
            <person name="Lalanne C."/>
            <person name="Gautier V."/>
            <person name="Ament-Velasquez S.L."/>
            <person name="Kruys A."/>
            <person name="Hutchinson M.I."/>
            <person name="Powell A.J."/>
            <person name="Barry K."/>
            <person name="Miller A.N."/>
            <person name="Grigoriev I.V."/>
            <person name="Debuchy R."/>
            <person name="Gladieux P."/>
            <person name="Thoren M.H."/>
            <person name="Johannesson H."/>
        </authorList>
    </citation>
    <scope>NUCLEOTIDE SEQUENCE</scope>
    <source>
        <strain evidence="2">PSN243</strain>
    </source>
</reference>
<gene>
    <name evidence="2" type="ORF">QBC34DRAFT_197744</name>
</gene>
<sequence length="285" mass="30865">MHLITPLPKARKSGSSVQENTPALHAAGRSSSPKVSGPTSIVITMDEGLARFGTNAQQTAGKPTPTSQASLVTSEPQTANVMMPQLTSSTTDKEPFLTPAPAGSLFPAGTSSRNTTSDMEIWPCLGNSSSTDVGALPPSTISTGFSIITSQNGCPLADPGDAPDWPESILLPHVYHDHTPIKFREVAYPLLPFHDNVCPKNSWLVDKYWRNLWLGCCLHDKSVGGNLNRMMAMLGSCASVQEAPVPRHVQPSLVGSLNIRHPCKREHREEVWQPLRFPTIGHRTY</sequence>
<dbReference type="Proteomes" id="UP001321760">
    <property type="component" value="Unassembled WGS sequence"/>
</dbReference>
<feature type="region of interest" description="Disordered" evidence="1">
    <location>
        <begin position="1"/>
        <end position="39"/>
    </location>
</feature>
<evidence type="ECO:0000256" key="1">
    <source>
        <dbReference type="SAM" id="MobiDB-lite"/>
    </source>
</evidence>
<dbReference type="AlphaFoldDB" id="A0AAV9G5M7"/>
<dbReference type="EMBL" id="MU865985">
    <property type="protein sequence ID" value="KAK4443861.1"/>
    <property type="molecule type" value="Genomic_DNA"/>
</dbReference>
<evidence type="ECO:0000313" key="2">
    <source>
        <dbReference type="EMBL" id="KAK4443861.1"/>
    </source>
</evidence>
<accession>A0AAV9G5M7</accession>
<organism evidence="2 3">
    <name type="scientific">Podospora aff. communis PSN243</name>
    <dbReference type="NCBI Taxonomy" id="3040156"/>
    <lineage>
        <taxon>Eukaryota</taxon>
        <taxon>Fungi</taxon>
        <taxon>Dikarya</taxon>
        <taxon>Ascomycota</taxon>
        <taxon>Pezizomycotina</taxon>
        <taxon>Sordariomycetes</taxon>
        <taxon>Sordariomycetidae</taxon>
        <taxon>Sordariales</taxon>
        <taxon>Podosporaceae</taxon>
        <taxon>Podospora</taxon>
    </lineage>
</organism>
<protein>
    <submittedName>
        <fullName evidence="2">Uncharacterized protein</fullName>
    </submittedName>
</protein>